<dbReference type="EMBL" id="FNMU01000004">
    <property type="protein sequence ID" value="SDW70603.1"/>
    <property type="molecule type" value="Genomic_DNA"/>
</dbReference>
<name>A0A1L3Q4T4_9EURY</name>
<evidence type="ECO:0000313" key="5">
    <source>
        <dbReference type="Proteomes" id="UP000198669"/>
    </source>
</evidence>
<reference evidence="3 5" key="2">
    <citation type="submission" date="2016-10" db="EMBL/GenBank/DDBJ databases">
        <authorList>
            <person name="de Groot N.N."/>
        </authorList>
    </citation>
    <scope>NUCLEOTIDE SEQUENCE [LARGE SCALE GENOMIC DNA]</scope>
    <source>
        <strain evidence="3 5">Z-7982</strain>
    </source>
</reference>
<evidence type="ECO:0000313" key="2">
    <source>
        <dbReference type="EMBL" id="RNI08060.1"/>
    </source>
</evidence>
<reference evidence="2 6" key="3">
    <citation type="submission" date="2018-10" db="EMBL/GenBank/DDBJ databases">
        <title>Cultivation of a novel Methanohalophilus strain from Kebrit Deep of the Red Sea and a genomic comparison of members of the genus Methanohalophilus.</title>
        <authorList>
            <person name="Guan Y."/>
            <person name="Ngugi D.K."/>
            <person name="Stingl U."/>
        </authorList>
    </citation>
    <scope>NUCLEOTIDE SEQUENCE [LARGE SCALE GENOMIC DNA]</scope>
    <source>
        <strain evidence="2 6">DSM 3094</strain>
    </source>
</reference>
<dbReference type="Proteomes" id="UP000186879">
    <property type="component" value="Chromosome"/>
</dbReference>
<dbReference type="EMBL" id="RJJG01000006">
    <property type="protein sequence ID" value="RNI08060.1"/>
    <property type="molecule type" value="Genomic_DNA"/>
</dbReference>
<dbReference type="GO" id="GO:0016491">
    <property type="term" value="F:oxidoreductase activity"/>
    <property type="evidence" value="ECO:0007669"/>
    <property type="project" value="InterPro"/>
</dbReference>
<sequence>MITIELSNPPDNLCDYTYNFFWNSDFNPDSLIPHQQGTEYTYREIVDHLKKEDTVQIVGDVAKRLAQGMGASISHLGGSGNTENAGNIIIDGNVAAEAGMGMVAGALYVKGSIGEPMGNIVEVESDMEGYRKFVSITELVCKGLQEKLLLNKLEGNNLLLNDAILRNTLAARCNCEASITVEGNAGNGSGLLMENGMLLIKGDTGMNTAAHLNGGTVYVEGKCEAFAGAYMKNGILLTEDAGSHVGADMKGGTIYSKKKANIDPPAKKGKIGREDIRTIRKLTDAGKFEILRYNKYEAGEEGKYVTIKMRDGSLVRRPVE</sequence>
<dbReference type="Gene3D" id="2.160.20.60">
    <property type="entry name" value="Glutamate synthase, alpha subunit, C-terminal domain"/>
    <property type="match status" value="1"/>
</dbReference>
<dbReference type="Proteomes" id="UP000198669">
    <property type="component" value="Unassembled WGS sequence"/>
</dbReference>
<dbReference type="STRING" id="2177.BHR79_04565"/>
<keyword evidence="4" id="KW-1185">Reference proteome</keyword>
<proteinExistence type="predicted"/>
<dbReference type="Proteomes" id="UP000267921">
    <property type="component" value="Unassembled WGS sequence"/>
</dbReference>
<dbReference type="RefSeq" id="WP_072562295.1">
    <property type="nucleotide sequence ID" value="NZ_CP017921.1"/>
</dbReference>
<dbReference type="EMBL" id="CP017921">
    <property type="protein sequence ID" value="APH39886.1"/>
    <property type="molecule type" value="Genomic_DNA"/>
</dbReference>
<organism evidence="1 4">
    <name type="scientific">Methanohalophilus halophilus</name>
    <dbReference type="NCBI Taxonomy" id="2177"/>
    <lineage>
        <taxon>Archaea</taxon>
        <taxon>Methanobacteriati</taxon>
        <taxon>Methanobacteriota</taxon>
        <taxon>Stenosarchaea group</taxon>
        <taxon>Methanomicrobia</taxon>
        <taxon>Methanosarcinales</taxon>
        <taxon>Methanosarcinaceae</taxon>
        <taxon>Methanohalophilus</taxon>
    </lineage>
</organism>
<dbReference type="PANTHER" id="PTHR39673:SF8">
    <property type="entry name" value="GLUTAMATE SYNTHASE ALPHA SUBUNIT C-TERMINAL DOMAIN-CONTAINING PROTEIN"/>
    <property type="match status" value="1"/>
</dbReference>
<accession>A0A1L3Q4T4</accession>
<dbReference type="GeneID" id="30583011"/>
<evidence type="ECO:0000313" key="6">
    <source>
        <dbReference type="Proteomes" id="UP000267921"/>
    </source>
</evidence>
<gene>
    <name evidence="1" type="ORF">BHR79_04565</name>
    <name evidence="2" type="ORF">EFE40_08740</name>
    <name evidence="3" type="ORF">SAMN04515625_1460</name>
</gene>
<reference evidence="1 4" key="1">
    <citation type="submission" date="2016-10" db="EMBL/GenBank/DDBJ databases">
        <title>Methanohalophilus halophilus.</title>
        <authorList>
            <person name="L'haridon S."/>
        </authorList>
    </citation>
    <scope>NUCLEOTIDE SEQUENCE [LARGE SCALE GENOMIC DNA]</scope>
    <source>
        <strain evidence="1 4">Z-7982</strain>
    </source>
</reference>
<evidence type="ECO:0000313" key="1">
    <source>
        <dbReference type="EMBL" id="APH39886.1"/>
    </source>
</evidence>
<dbReference type="PANTHER" id="PTHR39673">
    <property type="entry name" value="TUNGSTEN FORMYLMETHANOFURAN DEHYDROGENASE, SUBUNIT C (FWDC)"/>
    <property type="match status" value="1"/>
</dbReference>
<dbReference type="InterPro" id="IPR036485">
    <property type="entry name" value="Glu_synth_asu_C_sf"/>
</dbReference>
<protein>
    <submittedName>
        <fullName evidence="1 3">Formylmethanofuran dehydrogenase</fullName>
    </submittedName>
</protein>
<dbReference type="SUPFAM" id="SSF69336">
    <property type="entry name" value="Alpha subunit of glutamate synthase, C-terminal domain"/>
    <property type="match status" value="2"/>
</dbReference>
<dbReference type="OrthoDB" id="146853at2157"/>
<evidence type="ECO:0000313" key="4">
    <source>
        <dbReference type="Proteomes" id="UP000186879"/>
    </source>
</evidence>
<evidence type="ECO:0000313" key="3">
    <source>
        <dbReference type="EMBL" id="SDW70603.1"/>
    </source>
</evidence>
<dbReference type="AlphaFoldDB" id="A0A1L3Q4T4"/>
<dbReference type="KEGG" id="mhaz:BHR79_04565"/>